<keyword evidence="11 17" id="KW-0479">Metal-binding</keyword>
<comment type="subcellular location">
    <subcellularLocation>
        <location evidence="3 17">Cytoplasm</location>
    </subcellularLocation>
</comment>
<proteinExistence type="inferred from homology"/>
<evidence type="ECO:0000256" key="3">
    <source>
        <dbReference type="ARBA" id="ARBA00004496"/>
    </source>
</evidence>
<evidence type="ECO:0000256" key="16">
    <source>
        <dbReference type="ARBA" id="ARBA00049402"/>
    </source>
</evidence>
<comment type="pathway">
    <text evidence="4 17">Purine metabolism; IMP biosynthesis via salvage pathway; IMP from hypoxanthine: step 1/1.</text>
</comment>
<keyword evidence="8 17" id="KW-0963">Cytoplasm</keyword>
<dbReference type="InterPro" id="IPR005904">
    <property type="entry name" value="Hxn_phspho_trans"/>
</dbReference>
<name>A0ABQ6E5Y0_9GAMM</name>
<evidence type="ECO:0000256" key="17">
    <source>
        <dbReference type="RuleBase" id="RU364099"/>
    </source>
</evidence>
<dbReference type="InterPro" id="IPR000836">
    <property type="entry name" value="PRTase_dom"/>
</dbReference>
<dbReference type="InterPro" id="IPR029057">
    <property type="entry name" value="PRTase-like"/>
</dbReference>
<dbReference type="Proteomes" id="UP001157353">
    <property type="component" value="Unassembled WGS sequence"/>
</dbReference>
<dbReference type="InterPro" id="IPR050408">
    <property type="entry name" value="HGPRT"/>
</dbReference>
<organism evidence="19 20">
    <name type="scientific">Psychromonas marina</name>
    <dbReference type="NCBI Taxonomy" id="88364"/>
    <lineage>
        <taxon>Bacteria</taxon>
        <taxon>Pseudomonadati</taxon>
        <taxon>Pseudomonadota</taxon>
        <taxon>Gammaproteobacteria</taxon>
        <taxon>Alteromonadales</taxon>
        <taxon>Psychromonadaceae</taxon>
        <taxon>Psychromonas</taxon>
    </lineage>
</organism>
<evidence type="ECO:0000256" key="6">
    <source>
        <dbReference type="ARBA" id="ARBA00011895"/>
    </source>
</evidence>
<dbReference type="GO" id="GO:0016757">
    <property type="term" value="F:glycosyltransferase activity"/>
    <property type="evidence" value="ECO:0007669"/>
    <property type="project" value="UniProtKB-KW"/>
</dbReference>
<keyword evidence="13 17" id="KW-0547">Nucleotide-binding</keyword>
<evidence type="ECO:0000256" key="9">
    <source>
        <dbReference type="ARBA" id="ARBA00022676"/>
    </source>
</evidence>
<comment type="catalytic activity">
    <reaction evidence="15">
        <text>GMP + diphosphate = guanine + 5-phospho-alpha-D-ribose 1-diphosphate</text>
        <dbReference type="Rhea" id="RHEA:25424"/>
        <dbReference type="ChEBI" id="CHEBI:16235"/>
        <dbReference type="ChEBI" id="CHEBI:33019"/>
        <dbReference type="ChEBI" id="CHEBI:58017"/>
        <dbReference type="ChEBI" id="CHEBI:58115"/>
        <dbReference type="EC" id="2.4.2.8"/>
    </reaction>
    <physiologicalReaction direction="right-to-left" evidence="15">
        <dbReference type="Rhea" id="RHEA:25426"/>
    </physiologicalReaction>
</comment>
<keyword evidence="10 17" id="KW-0808">Transferase</keyword>
<evidence type="ECO:0000256" key="12">
    <source>
        <dbReference type="ARBA" id="ARBA00022726"/>
    </source>
</evidence>
<reference evidence="20" key="1">
    <citation type="journal article" date="2019" name="Int. J. Syst. Evol. Microbiol.">
        <title>The Global Catalogue of Microorganisms (GCM) 10K type strain sequencing project: providing services to taxonomists for standard genome sequencing and annotation.</title>
        <authorList>
            <consortium name="The Broad Institute Genomics Platform"/>
            <consortium name="The Broad Institute Genome Sequencing Center for Infectious Disease"/>
            <person name="Wu L."/>
            <person name="Ma J."/>
        </authorList>
    </citation>
    <scope>NUCLEOTIDE SEQUENCE [LARGE SCALE GENOMIC DNA]</scope>
    <source>
        <strain evidence="20">NBRC 103166</strain>
    </source>
</reference>
<keyword evidence="12 17" id="KW-0660">Purine salvage</keyword>
<evidence type="ECO:0000256" key="13">
    <source>
        <dbReference type="ARBA" id="ARBA00022741"/>
    </source>
</evidence>
<sequence>MNPNHIVTTMISEQEIKTRIQEMANEINERYKDTDGLVLIGLLRGSAIFLADLARLITVPVILDFMATSSYGSGTASSGDVKILKELSENIKGRDVLIVEDIIDTGNTLTKIKKMLLLRDPKSFAICTLLTKPSRREVEVDVDWIGFSIEDKFVVGYGIDYAQFYRNLPYIGYVSFT</sequence>
<comment type="cofactor">
    <cofactor evidence="1 17">
        <name>Mg(2+)</name>
        <dbReference type="ChEBI" id="CHEBI:18420"/>
    </cofactor>
</comment>
<evidence type="ECO:0000313" key="20">
    <source>
        <dbReference type="Proteomes" id="UP001157353"/>
    </source>
</evidence>
<dbReference type="CDD" id="cd06223">
    <property type="entry name" value="PRTases_typeI"/>
    <property type="match status" value="1"/>
</dbReference>
<accession>A0ABQ6E5Y0</accession>
<evidence type="ECO:0000256" key="7">
    <source>
        <dbReference type="ARBA" id="ARBA00014105"/>
    </source>
</evidence>
<evidence type="ECO:0000256" key="8">
    <source>
        <dbReference type="ARBA" id="ARBA00022490"/>
    </source>
</evidence>
<dbReference type="Gene3D" id="3.40.50.2020">
    <property type="match status" value="1"/>
</dbReference>
<evidence type="ECO:0000256" key="11">
    <source>
        <dbReference type="ARBA" id="ARBA00022723"/>
    </source>
</evidence>
<dbReference type="RefSeq" id="WP_348532722.1">
    <property type="nucleotide sequence ID" value="NZ_BSPQ01000026.1"/>
</dbReference>
<protein>
    <recommendedName>
        <fullName evidence="7 17">Hypoxanthine phosphoribosyltransferase</fullName>
        <ecNumber evidence="6 17">2.4.2.8</ecNumber>
    </recommendedName>
</protein>
<evidence type="ECO:0000259" key="18">
    <source>
        <dbReference type="Pfam" id="PF00156"/>
    </source>
</evidence>
<dbReference type="EC" id="2.4.2.8" evidence="6 17"/>
<evidence type="ECO:0000256" key="5">
    <source>
        <dbReference type="ARBA" id="ARBA00008391"/>
    </source>
</evidence>
<comment type="catalytic activity">
    <reaction evidence="16">
        <text>IMP + diphosphate = hypoxanthine + 5-phospho-alpha-D-ribose 1-diphosphate</text>
        <dbReference type="Rhea" id="RHEA:17973"/>
        <dbReference type="ChEBI" id="CHEBI:17368"/>
        <dbReference type="ChEBI" id="CHEBI:33019"/>
        <dbReference type="ChEBI" id="CHEBI:58017"/>
        <dbReference type="ChEBI" id="CHEBI:58053"/>
        <dbReference type="EC" id="2.4.2.8"/>
    </reaction>
    <physiologicalReaction direction="right-to-left" evidence="16">
        <dbReference type="Rhea" id="RHEA:17975"/>
    </physiologicalReaction>
</comment>
<keyword evidence="14 17" id="KW-0460">Magnesium</keyword>
<evidence type="ECO:0000256" key="10">
    <source>
        <dbReference type="ARBA" id="ARBA00022679"/>
    </source>
</evidence>
<evidence type="ECO:0000256" key="15">
    <source>
        <dbReference type="ARBA" id="ARBA00048811"/>
    </source>
</evidence>
<comment type="caution">
    <text evidence="19">The sequence shown here is derived from an EMBL/GenBank/DDBJ whole genome shotgun (WGS) entry which is preliminary data.</text>
</comment>
<evidence type="ECO:0000313" key="19">
    <source>
        <dbReference type="EMBL" id="GLS92649.1"/>
    </source>
</evidence>
<evidence type="ECO:0000256" key="2">
    <source>
        <dbReference type="ARBA" id="ARBA00003637"/>
    </source>
</evidence>
<gene>
    <name evidence="19" type="primary">hpt</name>
    <name evidence="19" type="ORF">GCM10007916_37210</name>
</gene>
<keyword evidence="9 17" id="KW-0328">Glycosyltransferase</keyword>
<comment type="function">
    <text evidence="2">Purine salvage pathway enzyme which catalyzes the transfer of the ribosyl-5-phosphate group from 5-phospho-alpha-D-ribose 1-diphosphate (PRPP) to the N9 position of hypoxanthine to yield IMP (inosine 5'-monophosphate). To a lesser extent, can also act on guanine leading to GMP, but shows a highly less efficient activity with xanthine.</text>
</comment>
<dbReference type="PANTHER" id="PTHR43340">
    <property type="entry name" value="HYPOXANTHINE-GUANINE PHOSPHORIBOSYLTRANSFERASE"/>
    <property type="match status" value="1"/>
</dbReference>
<evidence type="ECO:0000256" key="1">
    <source>
        <dbReference type="ARBA" id="ARBA00001946"/>
    </source>
</evidence>
<dbReference type="NCBIfam" id="TIGR01203">
    <property type="entry name" value="HGPRTase"/>
    <property type="match status" value="1"/>
</dbReference>
<dbReference type="Pfam" id="PF00156">
    <property type="entry name" value="Pribosyltran"/>
    <property type="match status" value="1"/>
</dbReference>
<dbReference type="PANTHER" id="PTHR43340:SF1">
    <property type="entry name" value="HYPOXANTHINE PHOSPHORIBOSYLTRANSFERASE"/>
    <property type="match status" value="1"/>
</dbReference>
<dbReference type="EMBL" id="BSPQ01000026">
    <property type="protein sequence ID" value="GLS92649.1"/>
    <property type="molecule type" value="Genomic_DNA"/>
</dbReference>
<evidence type="ECO:0000256" key="4">
    <source>
        <dbReference type="ARBA" id="ARBA00004669"/>
    </source>
</evidence>
<comment type="similarity">
    <text evidence="5 17">Belongs to the purine/pyrimidine phosphoribosyltransferase family.</text>
</comment>
<dbReference type="SUPFAM" id="SSF53271">
    <property type="entry name" value="PRTase-like"/>
    <property type="match status" value="1"/>
</dbReference>
<keyword evidence="20" id="KW-1185">Reference proteome</keyword>
<feature type="domain" description="Phosphoribosyltransferase" evidence="18">
    <location>
        <begin position="14"/>
        <end position="161"/>
    </location>
</feature>
<evidence type="ECO:0000256" key="14">
    <source>
        <dbReference type="ARBA" id="ARBA00022842"/>
    </source>
</evidence>